<feature type="compositionally biased region" description="Polar residues" evidence="1">
    <location>
        <begin position="1"/>
        <end position="14"/>
    </location>
</feature>
<gene>
    <name evidence="2" type="ORF">QCA50_015470</name>
</gene>
<protein>
    <submittedName>
        <fullName evidence="2">Uncharacterized protein</fullName>
    </submittedName>
</protein>
<sequence length="78" mass="7882">MISSPAHRTQTQAIANDVPGDTPSPVDLSMPPPAPPAGHSMQFVQGPSGSPVGTSGHNTPNSTTATPEQLMPVTPLVS</sequence>
<dbReference type="AlphaFoldDB" id="A0AAW0FV12"/>
<proteinExistence type="predicted"/>
<organism evidence="2 3">
    <name type="scientific">Cerrena zonata</name>
    <dbReference type="NCBI Taxonomy" id="2478898"/>
    <lineage>
        <taxon>Eukaryota</taxon>
        <taxon>Fungi</taxon>
        <taxon>Dikarya</taxon>
        <taxon>Basidiomycota</taxon>
        <taxon>Agaricomycotina</taxon>
        <taxon>Agaricomycetes</taxon>
        <taxon>Polyporales</taxon>
        <taxon>Cerrenaceae</taxon>
        <taxon>Cerrena</taxon>
    </lineage>
</organism>
<evidence type="ECO:0000313" key="2">
    <source>
        <dbReference type="EMBL" id="KAK7681378.1"/>
    </source>
</evidence>
<feature type="region of interest" description="Disordered" evidence="1">
    <location>
        <begin position="1"/>
        <end position="78"/>
    </location>
</feature>
<accession>A0AAW0FV12</accession>
<feature type="compositionally biased region" description="Polar residues" evidence="1">
    <location>
        <begin position="42"/>
        <end position="67"/>
    </location>
</feature>
<reference evidence="2 3" key="1">
    <citation type="submission" date="2022-09" db="EMBL/GenBank/DDBJ databases">
        <authorList>
            <person name="Palmer J.M."/>
        </authorList>
    </citation>
    <scope>NUCLEOTIDE SEQUENCE [LARGE SCALE GENOMIC DNA]</scope>
    <source>
        <strain evidence="2 3">DSM 7382</strain>
    </source>
</reference>
<keyword evidence="3" id="KW-1185">Reference proteome</keyword>
<evidence type="ECO:0000313" key="3">
    <source>
        <dbReference type="Proteomes" id="UP001385951"/>
    </source>
</evidence>
<evidence type="ECO:0000256" key="1">
    <source>
        <dbReference type="SAM" id="MobiDB-lite"/>
    </source>
</evidence>
<comment type="caution">
    <text evidence="2">The sequence shown here is derived from an EMBL/GenBank/DDBJ whole genome shotgun (WGS) entry which is preliminary data.</text>
</comment>
<dbReference type="Proteomes" id="UP001385951">
    <property type="component" value="Unassembled WGS sequence"/>
</dbReference>
<name>A0AAW0FV12_9APHY</name>
<dbReference type="EMBL" id="JASBNA010000041">
    <property type="protein sequence ID" value="KAK7681378.1"/>
    <property type="molecule type" value="Genomic_DNA"/>
</dbReference>